<keyword evidence="4" id="KW-0677">Repeat</keyword>
<dbReference type="Pfam" id="PF00664">
    <property type="entry name" value="ABC_membrane"/>
    <property type="match status" value="2"/>
</dbReference>
<dbReference type="GO" id="GO:0090374">
    <property type="term" value="P:oligopeptide export from mitochondrion"/>
    <property type="evidence" value="ECO:0007669"/>
    <property type="project" value="TreeGrafter"/>
</dbReference>
<evidence type="ECO:0000256" key="6">
    <source>
        <dbReference type="ARBA" id="ARBA00023136"/>
    </source>
</evidence>
<dbReference type="PANTHER" id="PTHR43394">
    <property type="entry name" value="ATP-DEPENDENT PERMEASE MDL1, MITOCHONDRIAL"/>
    <property type="match status" value="1"/>
</dbReference>
<protein>
    <recommendedName>
        <fullName evidence="9">ABC transmembrane type-1 domain-containing protein</fullName>
    </recommendedName>
</protein>
<feature type="domain" description="ABC transmembrane type-1" evidence="9">
    <location>
        <begin position="1"/>
        <end position="119"/>
    </location>
</feature>
<keyword evidence="5 8" id="KW-1133">Transmembrane helix</keyword>
<reference evidence="10 11" key="1">
    <citation type="submission" date="2018-08" db="EMBL/GenBank/DDBJ databases">
        <title>Genomic investigation of the strawberry pathogen Phytophthora fragariae indicates pathogenicity is determined by transcriptional variation in three key races.</title>
        <authorList>
            <person name="Adams T.M."/>
            <person name="Armitage A.D."/>
            <person name="Sobczyk M.K."/>
            <person name="Bates H.J."/>
            <person name="Dunwell J.M."/>
            <person name="Nellist C.F."/>
            <person name="Harrison R.J."/>
        </authorList>
    </citation>
    <scope>NUCLEOTIDE SEQUENCE [LARGE SCALE GENOMIC DNA]</scope>
    <source>
        <strain evidence="10 11">SCRP333</strain>
    </source>
</reference>
<keyword evidence="6 8" id="KW-0472">Membrane</keyword>
<dbReference type="PROSITE" id="PS50929">
    <property type="entry name" value="ABC_TM1F"/>
    <property type="match status" value="1"/>
</dbReference>
<gene>
    <name evidence="10" type="ORF">PR003_g6497</name>
</gene>
<sequence length="131" mass="15045">MSGVLFAYTTERQMKKLRAQVLRHLLYLNIRWYDKLESPQLSSRLTVDPIKAKDGWNITLVMTCLMPCMVISMGAMLKIMQKRAVHVQQMYAEAGAVAEETLGSIRTVSSLNAEKRAFQWSTCWLSMSRVR</sequence>
<accession>A0A6A4FPB7</accession>
<evidence type="ECO:0000256" key="2">
    <source>
        <dbReference type="ARBA" id="ARBA00022448"/>
    </source>
</evidence>
<evidence type="ECO:0000313" key="10">
    <source>
        <dbReference type="EMBL" id="KAE9348285.1"/>
    </source>
</evidence>
<dbReference type="Proteomes" id="UP000434957">
    <property type="component" value="Unassembled WGS sequence"/>
</dbReference>
<dbReference type="GO" id="GO:0015421">
    <property type="term" value="F:ABC-type oligopeptide transporter activity"/>
    <property type="evidence" value="ECO:0007669"/>
    <property type="project" value="TreeGrafter"/>
</dbReference>
<dbReference type="GO" id="GO:0005743">
    <property type="term" value="C:mitochondrial inner membrane"/>
    <property type="evidence" value="ECO:0007669"/>
    <property type="project" value="TreeGrafter"/>
</dbReference>
<dbReference type="GO" id="GO:0005524">
    <property type="term" value="F:ATP binding"/>
    <property type="evidence" value="ECO:0007669"/>
    <property type="project" value="InterPro"/>
</dbReference>
<comment type="subcellular location">
    <subcellularLocation>
        <location evidence="1">Membrane</location>
        <topology evidence="1">Multi-pass membrane protein</topology>
    </subcellularLocation>
</comment>
<evidence type="ECO:0000313" key="11">
    <source>
        <dbReference type="Proteomes" id="UP000434957"/>
    </source>
</evidence>
<dbReference type="AlphaFoldDB" id="A0A6A4FPB7"/>
<feature type="transmembrane region" description="Helical" evidence="8">
    <location>
        <begin position="55"/>
        <end position="77"/>
    </location>
</feature>
<comment type="caution">
    <text evidence="10">The sequence shown here is derived from an EMBL/GenBank/DDBJ whole genome shotgun (WGS) entry which is preliminary data.</text>
</comment>
<dbReference type="InterPro" id="IPR036640">
    <property type="entry name" value="ABC1_TM_sf"/>
</dbReference>
<evidence type="ECO:0000256" key="1">
    <source>
        <dbReference type="ARBA" id="ARBA00004141"/>
    </source>
</evidence>
<keyword evidence="11" id="KW-1185">Reference proteome</keyword>
<dbReference type="PANTHER" id="PTHR43394:SF16">
    <property type="entry name" value="ABC TRANSPORTER B FAMILY MEMBER 4-LIKE ISOFORM X1"/>
    <property type="match status" value="1"/>
</dbReference>
<evidence type="ECO:0000259" key="9">
    <source>
        <dbReference type="PROSITE" id="PS50929"/>
    </source>
</evidence>
<proteinExistence type="predicted"/>
<dbReference type="EMBL" id="QXFT01000290">
    <property type="protein sequence ID" value="KAE9348285.1"/>
    <property type="molecule type" value="Genomic_DNA"/>
</dbReference>
<keyword evidence="2" id="KW-0813">Transport</keyword>
<dbReference type="InterPro" id="IPR039421">
    <property type="entry name" value="Type_1_exporter"/>
</dbReference>
<name>A0A6A4FPB7_9STRA</name>
<keyword evidence="3 8" id="KW-0812">Transmembrane</keyword>
<dbReference type="Gene3D" id="1.20.1560.10">
    <property type="entry name" value="ABC transporter type 1, transmembrane domain"/>
    <property type="match status" value="1"/>
</dbReference>
<evidence type="ECO:0000256" key="4">
    <source>
        <dbReference type="ARBA" id="ARBA00022737"/>
    </source>
</evidence>
<keyword evidence="7" id="KW-0325">Glycoprotein</keyword>
<evidence type="ECO:0000256" key="8">
    <source>
        <dbReference type="SAM" id="Phobius"/>
    </source>
</evidence>
<evidence type="ECO:0000256" key="5">
    <source>
        <dbReference type="ARBA" id="ARBA00022989"/>
    </source>
</evidence>
<evidence type="ECO:0000256" key="7">
    <source>
        <dbReference type="ARBA" id="ARBA00023180"/>
    </source>
</evidence>
<organism evidence="10 11">
    <name type="scientific">Phytophthora rubi</name>
    <dbReference type="NCBI Taxonomy" id="129364"/>
    <lineage>
        <taxon>Eukaryota</taxon>
        <taxon>Sar</taxon>
        <taxon>Stramenopiles</taxon>
        <taxon>Oomycota</taxon>
        <taxon>Peronosporomycetes</taxon>
        <taxon>Peronosporales</taxon>
        <taxon>Peronosporaceae</taxon>
        <taxon>Phytophthora</taxon>
    </lineage>
</organism>
<evidence type="ECO:0000256" key="3">
    <source>
        <dbReference type="ARBA" id="ARBA00022692"/>
    </source>
</evidence>
<dbReference type="InterPro" id="IPR011527">
    <property type="entry name" value="ABC1_TM_dom"/>
</dbReference>
<dbReference type="SUPFAM" id="SSF90123">
    <property type="entry name" value="ABC transporter transmembrane region"/>
    <property type="match status" value="1"/>
</dbReference>